<dbReference type="InterPro" id="IPR040390">
    <property type="entry name" value="TIFY/JAZ"/>
</dbReference>
<dbReference type="GO" id="GO:0005634">
    <property type="term" value="C:nucleus"/>
    <property type="evidence" value="ECO:0007669"/>
    <property type="project" value="TreeGrafter"/>
</dbReference>
<protein>
    <recommendedName>
        <fullName evidence="3">Tify domain-containing protein</fullName>
    </recommendedName>
</protein>
<comment type="similarity">
    <text evidence="1">Belongs to the TIFY/JAZ family.</text>
</comment>
<feature type="compositionally biased region" description="Polar residues" evidence="2">
    <location>
        <begin position="26"/>
        <end position="57"/>
    </location>
</feature>
<dbReference type="PANTHER" id="PTHR33077:SF60">
    <property type="entry name" value="TIFY DOMAIN-CONTAINING PROTEIN"/>
    <property type="match status" value="1"/>
</dbReference>
<feature type="region of interest" description="Disordered" evidence="2">
    <location>
        <begin position="288"/>
        <end position="355"/>
    </location>
</feature>
<evidence type="ECO:0000256" key="1">
    <source>
        <dbReference type="ARBA" id="ARBA00008614"/>
    </source>
</evidence>
<feature type="compositionally biased region" description="Low complexity" evidence="2">
    <location>
        <begin position="312"/>
        <end position="330"/>
    </location>
</feature>
<evidence type="ECO:0000259" key="3">
    <source>
        <dbReference type="PROSITE" id="PS51320"/>
    </source>
</evidence>
<sequence>MSQDQAVAMDFLGVEKGSVKKESQTDENPVTAQSKQEPVATEQMTSPAASAPSEGSTMNFSQAFSLFSKHFNEKGNGNAAIGRGENVYLGNGKEDVKGSKPVNEENVSTQLGLFSQQSGFGSLRPFPGAEQKGFASTTAQPWLFRGILPPNSPAMRPAVTSTPPIKPPTAQLTIFYAGMVNVYDDVPADKAQAIMLLADSGNPLNASFIKPANFAQQTPCVSPVSSPLSSIPRTSLSLQTSGGTTEVATPTMPLAPNHHQPIRKLQADLPIARKHSLQRFLEKRKDRLMTKAPYPASPAPMKSEMEEQPSVSASPLLLSCQSPSSLTSRPLSGVCCNENSVTQEPSPPPVSAYIS</sequence>
<feature type="region of interest" description="Disordered" evidence="2">
    <location>
        <begin position="1"/>
        <end position="57"/>
    </location>
</feature>
<evidence type="ECO:0000313" key="4">
    <source>
        <dbReference type="EMBL" id="ACN40858.1"/>
    </source>
</evidence>
<dbReference type="PANTHER" id="PTHR33077">
    <property type="entry name" value="PROTEIN TIFY 4A-RELATED-RELATED"/>
    <property type="match status" value="1"/>
</dbReference>
<name>C0PSR8_PICSI</name>
<accession>C0PSR8</accession>
<feature type="compositionally biased region" description="Pro residues" evidence="2">
    <location>
        <begin position="345"/>
        <end position="355"/>
    </location>
</feature>
<dbReference type="PROSITE" id="PS51320">
    <property type="entry name" value="TIFY"/>
    <property type="match status" value="1"/>
</dbReference>
<dbReference type="GO" id="GO:2000022">
    <property type="term" value="P:regulation of jasmonic acid mediated signaling pathway"/>
    <property type="evidence" value="ECO:0007669"/>
    <property type="project" value="TreeGrafter"/>
</dbReference>
<dbReference type="InterPro" id="IPR018467">
    <property type="entry name" value="CCT_CS"/>
</dbReference>
<dbReference type="Pfam" id="PF09425">
    <property type="entry name" value="Jas_motif"/>
    <property type="match status" value="1"/>
</dbReference>
<dbReference type="EMBL" id="BT071397">
    <property type="protein sequence ID" value="ACN40858.1"/>
    <property type="molecule type" value="mRNA"/>
</dbReference>
<dbReference type="AlphaFoldDB" id="C0PSR8"/>
<dbReference type="GO" id="GO:0009611">
    <property type="term" value="P:response to wounding"/>
    <property type="evidence" value="ECO:0007669"/>
    <property type="project" value="TreeGrafter"/>
</dbReference>
<dbReference type="SMART" id="SM00979">
    <property type="entry name" value="TIFY"/>
    <property type="match status" value="1"/>
</dbReference>
<dbReference type="Pfam" id="PF06200">
    <property type="entry name" value="tify"/>
    <property type="match status" value="1"/>
</dbReference>
<proteinExistence type="evidence at transcript level"/>
<feature type="domain" description="Tify" evidence="3">
    <location>
        <begin position="165"/>
        <end position="200"/>
    </location>
</feature>
<reference evidence="4" key="1">
    <citation type="submission" date="2009-02" db="EMBL/GenBank/DDBJ databases">
        <title>Full length sequence-verified cDNA sequences from Sitka spruce (Picea sitchensis).</title>
        <authorList>
            <person name="Reid K.E."/>
            <person name="Liao N."/>
            <person name="Ralph S."/>
            <person name="Kolosova N."/>
            <person name="Oddy C."/>
            <person name="Moore R."/>
            <person name="Mayo M."/>
            <person name="Wagner S."/>
            <person name="King J."/>
            <person name="Yanchuk A."/>
            <person name="Holt R."/>
            <person name="Jones S."/>
            <person name="Marra M."/>
            <person name="Ritland C.E."/>
            <person name="Ritland K."/>
            <person name="Bohlmann J."/>
        </authorList>
    </citation>
    <scope>NUCLEOTIDE SEQUENCE</scope>
    <source>
        <tissue evidence="4">Bark</tissue>
    </source>
</reference>
<dbReference type="GO" id="GO:0031347">
    <property type="term" value="P:regulation of defense response"/>
    <property type="evidence" value="ECO:0007669"/>
    <property type="project" value="TreeGrafter"/>
</dbReference>
<dbReference type="InterPro" id="IPR010399">
    <property type="entry name" value="Tify_dom"/>
</dbReference>
<organism evidence="4">
    <name type="scientific">Picea sitchensis</name>
    <name type="common">Sitka spruce</name>
    <name type="synonym">Pinus sitchensis</name>
    <dbReference type="NCBI Taxonomy" id="3332"/>
    <lineage>
        <taxon>Eukaryota</taxon>
        <taxon>Viridiplantae</taxon>
        <taxon>Streptophyta</taxon>
        <taxon>Embryophyta</taxon>
        <taxon>Tracheophyta</taxon>
        <taxon>Spermatophyta</taxon>
        <taxon>Pinopsida</taxon>
        <taxon>Pinidae</taxon>
        <taxon>Conifers I</taxon>
        <taxon>Pinales</taxon>
        <taxon>Pinaceae</taxon>
        <taxon>Picea</taxon>
    </lineage>
</organism>
<evidence type="ECO:0000256" key="2">
    <source>
        <dbReference type="SAM" id="MobiDB-lite"/>
    </source>
</evidence>